<organism evidence="1 2">
    <name type="scientific">Pradoshia eiseniae</name>
    <dbReference type="NCBI Taxonomy" id="2064768"/>
    <lineage>
        <taxon>Bacteria</taxon>
        <taxon>Bacillati</taxon>
        <taxon>Bacillota</taxon>
        <taxon>Bacilli</taxon>
        <taxon>Bacillales</taxon>
        <taxon>Bacillaceae</taxon>
        <taxon>Pradoshia</taxon>
    </lineage>
</organism>
<dbReference type="Proteomes" id="UP000239663">
    <property type="component" value="Unassembled WGS sequence"/>
</dbReference>
<sequence>MKQIYAFERKEEFLKYQDVIQRFVEKLSEYRIILEQQYGLTELPKGILWTNEELATKVFSNIPIPAYTNKDLIYMSPDVESWRKLLLRQLDEKELPDVQKFYESFSENQIFIILAHELTHHSDLFIDEFEDARENSIWFEEGMCFYLPRKLLLSDQEFNEITNTEIQLCEAFKGKYGKHSLEDFGTSSYRGSLSSIMFDYWRSYLSVRYLVEVHANNNVIQVFDTYHKWDREGRKVPLTEYFEISPLGCL</sequence>
<name>A0A2S7N0W5_9BACI</name>
<protein>
    <submittedName>
        <fullName evidence="1">Uncharacterized protein</fullName>
    </submittedName>
</protein>
<dbReference type="EMBL" id="PKOZ01000003">
    <property type="protein sequence ID" value="PQD95625.1"/>
    <property type="molecule type" value="Genomic_DNA"/>
</dbReference>
<comment type="caution">
    <text evidence="1">The sequence shown here is derived from an EMBL/GenBank/DDBJ whole genome shotgun (WGS) entry which is preliminary data.</text>
</comment>
<dbReference type="RefSeq" id="WP_104848772.1">
    <property type="nucleotide sequence ID" value="NZ_PKOZ01000003.1"/>
</dbReference>
<proteinExistence type="predicted"/>
<dbReference type="AlphaFoldDB" id="A0A2S7N0W5"/>
<accession>A0A2S7N0W5</accession>
<gene>
    <name evidence="1" type="ORF">CYL18_06945</name>
</gene>
<dbReference type="OrthoDB" id="2354703at2"/>
<reference evidence="1 2" key="1">
    <citation type="submission" date="2017-12" db="EMBL/GenBank/DDBJ databases">
        <title>Taxonomic description and draft genome of Pradoshia cofamensis Gen. nov., sp. nov., a thermotolerant bacillale isolated from anterior gut of earthworm Eisenia fetida.</title>
        <authorList>
            <person name="Saha T."/>
            <person name="Chakraborty R."/>
        </authorList>
    </citation>
    <scope>NUCLEOTIDE SEQUENCE [LARGE SCALE GENOMIC DNA]</scope>
    <source>
        <strain evidence="1 2">EAG3</strain>
    </source>
</reference>
<keyword evidence="2" id="KW-1185">Reference proteome</keyword>
<evidence type="ECO:0000313" key="1">
    <source>
        <dbReference type="EMBL" id="PQD95625.1"/>
    </source>
</evidence>
<evidence type="ECO:0000313" key="2">
    <source>
        <dbReference type="Proteomes" id="UP000239663"/>
    </source>
</evidence>